<keyword evidence="7" id="KW-1185">Reference proteome</keyword>
<dbReference type="GO" id="GO:0046872">
    <property type="term" value="F:metal ion binding"/>
    <property type="evidence" value="ECO:0007669"/>
    <property type="project" value="UniProtKB-KW"/>
</dbReference>
<evidence type="ECO:0000313" key="7">
    <source>
        <dbReference type="Proteomes" id="UP000306229"/>
    </source>
</evidence>
<dbReference type="InterPro" id="IPR036909">
    <property type="entry name" value="Cyt_c-like_dom_sf"/>
</dbReference>
<dbReference type="InterPro" id="IPR051459">
    <property type="entry name" value="Cytochrome_c-type_DH"/>
</dbReference>
<dbReference type="Proteomes" id="UP000306229">
    <property type="component" value="Chromosome"/>
</dbReference>
<dbReference type="Gene3D" id="1.10.760.10">
    <property type="entry name" value="Cytochrome c-like domain"/>
    <property type="match status" value="1"/>
</dbReference>
<protein>
    <submittedName>
        <fullName evidence="6">Cytochrome c</fullName>
    </submittedName>
</protein>
<gene>
    <name evidence="6" type="ORF">FF125_16035</name>
</gene>
<proteinExistence type="predicted"/>
<evidence type="ECO:0000256" key="4">
    <source>
        <dbReference type="PROSITE-ProRule" id="PRU00433"/>
    </source>
</evidence>
<feature type="domain" description="Cytochrome c" evidence="5">
    <location>
        <begin position="1"/>
        <end position="87"/>
    </location>
</feature>
<dbReference type="PANTHER" id="PTHR35008">
    <property type="entry name" value="BLL4482 PROTEIN-RELATED"/>
    <property type="match status" value="1"/>
</dbReference>
<dbReference type="KEGG" id="fbe:FF125_16035"/>
<reference evidence="6 7" key="1">
    <citation type="submission" date="2019-05" db="EMBL/GenBank/DDBJ databases">
        <title>Algicella ahnfeltiae gen. nov., sp. nov., a novel marine bacterium of the family Flavobacteriaceae isolated from a red alga.</title>
        <authorList>
            <person name="Nedashkovskaya O.I."/>
            <person name="Kukhlevskiy A.D."/>
            <person name="Kim S.-G."/>
            <person name="Zhukova N.V."/>
            <person name="Mikhailov V.V."/>
        </authorList>
    </citation>
    <scope>NUCLEOTIDE SEQUENCE [LARGE SCALE GENOMIC DNA]</scope>
    <source>
        <strain evidence="6 7">10Alg115</strain>
    </source>
</reference>
<keyword evidence="3 4" id="KW-0408">Iron</keyword>
<evidence type="ECO:0000256" key="3">
    <source>
        <dbReference type="ARBA" id="ARBA00023004"/>
    </source>
</evidence>
<dbReference type="Pfam" id="PF00034">
    <property type="entry name" value="Cytochrom_C"/>
    <property type="match status" value="1"/>
</dbReference>
<dbReference type="InterPro" id="IPR009056">
    <property type="entry name" value="Cyt_c-like_dom"/>
</dbReference>
<dbReference type="PROSITE" id="PS51007">
    <property type="entry name" value="CYTC"/>
    <property type="match status" value="1"/>
</dbReference>
<dbReference type="PANTHER" id="PTHR35008:SF8">
    <property type="entry name" value="ALCOHOL DEHYDROGENASE CYTOCHROME C SUBUNIT"/>
    <property type="match status" value="1"/>
</dbReference>
<evidence type="ECO:0000313" key="6">
    <source>
        <dbReference type="EMBL" id="QCX41090.1"/>
    </source>
</evidence>
<keyword evidence="1 4" id="KW-0349">Heme</keyword>
<keyword evidence="2 4" id="KW-0479">Metal-binding</keyword>
<sequence>MDRGVIIYEDFCMNCHLVDGEGVENVIPPLALSDFLMKNREESLKVVKFGQSGKIVVNGKTYNGTMTAMGLTGQEIADVMNYITNSFGNSNAIKFTEQEVLKIEK</sequence>
<dbReference type="OrthoDB" id="9811395at2"/>
<evidence type="ECO:0000256" key="1">
    <source>
        <dbReference type="ARBA" id="ARBA00022617"/>
    </source>
</evidence>
<dbReference type="GO" id="GO:0009055">
    <property type="term" value="F:electron transfer activity"/>
    <property type="evidence" value="ECO:0007669"/>
    <property type="project" value="InterPro"/>
</dbReference>
<dbReference type="GO" id="GO:0020037">
    <property type="term" value="F:heme binding"/>
    <property type="evidence" value="ECO:0007669"/>
    <property type="project" value="InterPro"/>
</dbReference>
<accession>A0A5B7TXH5</accession>
<evidence type="ECO:0000259" key="5">
    <source>
        <dbReference type="PROSITE" id="PS51007"/>
    </source>
</evidence>
<organism evidence="6 7">
    <name type="scientific">Aureibaculum algae</name>
    <dbReference type="NCBI Taxonomy" id="2584122"/>
    <lineage>
        <taxon>Bacteria</taxon>
        <taxon>Pseudomonadati</taxon>
        <taxon>Bacteroidota</taxon>
        <taxon>Flavobacteriia</taxon>
        <taxon>Flavobacteriales</taxon>
        <taxon>Flavobacteriaceae</taxon>
        <taxon>Aureibaculum</taxon>
    </lineage>
</organism>
<dbReference type="SUPFAM" id="SSF46626">
    <property type="entry name" value="Cytochrome c"/>
    <property type="match status" value="1"/>
</dbReference>
<name>A0A5B7TXH5_9FLAO</name>
<dbReference type="AlphaFoldDB" id="A0A5B7TXH5"/>
<dbReference type="EMBL" id="CP040749">
    <property type="protein sequence ID" value="QCX41090.1"/>
    <property type="molecule type" value="Genomic_DNA"/>
</dbReference>
<evidence type="ECO:0000256" key="2">
    <source>
        <dbReference type="ARBA" id="ARBA00022723"/>
    </source>
</evidence>